<protein>
    <submittedName>
        <fullName evidence="2">Conjugal transfer protein TraC</fullName>
    </submittedName>
</protein>
<dbReference type="EMBL" id="PEZD01000021">
    <property type="protein sequence ID" value="PIS17392.1"/>
    <property type="molecule type" value="Genomic_DNA"/>
</dbReference>
<evidence type="ECO:0000313" key="3">
    <source>
        <dbReference type="Proteomes" id="UP000229675"/>
    </source>
</evidence>
<comment type="caution">
    <text evidence="2">The sequence shown here is derived from an EMBL/GenBank/DDBJ whole genome shotgun (WGS) entry which is preliminary data.</text>
</comment>
<dbReference type="Proteomes" id="UP000229675">
    <property type="component" value="Unassembled WGS sequence"/>
</dbReference>
<organism evidence="2 3">
    <name type="scientific">Candidatus Nealsonbacteria bacterium CG09_land_8_20_14_0_10_42_14</name>
    <dbReference type="NCBI Taxonomy" id="1974707"/>
    <lineage>
        <taxon>Bacteria</taxon>
        <taxon>Candidatus Nealsoniibacteriota</taxon>
    </lineage>
</organism>
<accession>A0A2H0WXL7</accession>
<evidence type="ECO:0000256" key="1">
    <source>
        <dbReference type="SAM" id="Coils"/>
    </source>
</evidence>
<reference evidence="3" key="1">
    <citation type="submission" date="2017-09" db="EMBL/GenBank/DDBJ databases">
        <title>Depth-based differentiation of microbial function through sediment-hosted aquifers and enrichment of novel symbionts in the deep terrestrial subsurface.</title>
        <authorList>
            <person name="Probst A.J."/>
            <person name="Ladd B."/>
            <person name="Jarett J.K."/>
            <person name="Geller-Mcgrath D.E."/>
            <person name="Sieber C.M.K."/>
            <person name="Emerson J.B."/>
            <person name="Anantharaman K."/>
            <person name="Thomas B.C."/>
            <person name="Malmstrom R."/>
            <person name="Stieglmeier M."/>
            <person name="Klingl A."/>
            <person name="Woyke T."/>
            <person name="Ryan C.M."/>
            <person name="Banfield J.F."/>
        </authorList>
    </citation>
    <scope>NUCLEOTIDE SEQUENCE [LARGE SCALE GENOMIC DNA]</scope>
</reference>
<feature type="non-terminal residue" evidence="2">
    <location>
        <position position="179"/>
    </location>
</feature>
<feature type="coiled-coil region" evidence="1">
    <location>
        <begin position="91"/>
        <end position="170"/>
    </location>
</feature>
<sequence>MRLPFLKKQKKKEFIPQLFEGETISAVDIAAPSSIEIKTSYLKLDERFVQSYFIFSYPRYLTTAWFAPIINLDIPMDISFFIHPIEAGLILKQLRRRVTEVQAELMEREEKGLVRDPALETAYRDIEELRDRLQTAQERMFKLGLYLTVYADSEKELRDIETTLRSMLESKLIYIKPAL</sequence>
<name>A0A2H0WXL7_9BACT</name>
<dbReference type="AlphaFoldDB" id="A0A2H0WXL7"/>
<proteinExistence type="predicted"/>
<evidence type="ECO:0000313" key="2">
    <source>
        <dbReference type="EMBL" id="PIS17392.1"/>
    </source>
</evidence>
<keyword evidence="1" id="KW-0175">Coiled coil</keyword>
<gene>
    <name evidence="2" type="ORF">COT59_00875</name>
</gene>